<keyword evidence="5" id="KW-0560">Oxidoreductase</keyword>
<dbReference type="SUPFAM" id="SSF50129">
    <property type="entry name" value="GroES-like"/>
    <property type="match status" value="1"/>
</dbReference>
<comment type="similarity">
    <text evidence="2 7">Belongs to the zinc-containing alcohol dehydrogenase family.</text>
</comment>
<sequence>MKAAVVPSAGAGFEIVDVQIAAPEAKEVLIDVKAVGLCHSDYTLASADLGFPFPAVFGHEISGVVREVGENVTALRVGDPVVAALVRYCGECERCLSGQSYYCRNVDFTLREKGQSPRLSVDGQGLTQAFGLGGFAEQALVHENQLAKIPAGIPFENAALLGCGVITGAGAVLNTAKVGRGETVAVIGAGGVGLNAISAAVLAGASRIVALDISDEKLAKASGFGATDTINSLATDPVQAIHEIIPEGIDHVFDFVGSERVAQQGLDMLSYGGALYLVGIGGADVTVTVNAMKFMRNRNRLESVYMGSANLQVDIPFFAGLEARGLLRLDELISETIALEDINDGYRRLKEGAVSRLVVVNP</sequence>
<dbReference type="InterPro" id="IPR002328">
    <property type="entry name" value="ADH_Zn_CS"/>
</dbReference>
<evidence type="ECO:0000256" key="6">
    <source>
        <dbReference type="ARBA" id="ARBA00023027"/>
    </source>
</evidence>
<dbReference type="InterPro" id="IPR020843">
    <property type="entry name" value="ER"/>
</dbReference>
<dbReference type="OrthoDB" id="334894at2"/>
<dbReference type="InterPro" id="IPR036291">
    <property type="entry name" value="NAD(P)-bd_dom_sf"/>
</dbReference>
<dbReference type="GO" id="GO:0005829">
    <property type="term" value="C:cytosol"/>
    <property type="evidence" value="ECO:0007669"/>
    <property type="project" value="TreeGrafter"/>
</dbReference>
<dbReference type="PANTHER" id="PTHR43880:SF12">
    <property type="entry name" value="ALCOHOL DEHYDROGENASE CLASS-3"/>
    <property type="match status" value="1"/>
</dbReference>
<evidence type="ECO:0000256" key="5">
    <source>
        <dbReference type="ARBA" id="ARBA00023002"/>
    </source>
</evidence>
<reference evidence="9 10" key="1">
    <citation type="submission" date="2018-12" db="EMBL/GenBank/DDBJ databases">
        <title>YIM 101343 draft genome.</title>
        <authorList>
            <person name="Chen X."/>
        </authorList>
    </citation>
    <scope>NUCLEOTIDE SEQUENCE [LARGE SCALE GENOMIC DNA]</scope>
    <source>
        <strain evidence="9 10">YIM 101343</strain>
    </source>
</reference>
<dbReference type="GO" id="GO:0008270">
    <property type="term" value="F:zinc ion binding"/>
    <property type="evidence" value="ECO:0007669"/>
    <property type="project" value="InterPro"/>
</dbReference>
<dbReference type="Proteomes" id="UP000274907">
    <property type="component" value="Unassembled WGS sequence"/>
</dbReference>
<organism evidence="9 10">
    <name type="scientific">Corynebacterium hylobatis</name>
    <dbReference type="NCBI Taxonomy" id="1859290"/>
    <lineage>
        <taxon>Bacteria</taxon>
        <taxon>Bacillati</taxon>
        <taxon>Actinomycetota</taxon>
        <taxon>Actinomycetes</taxon>
        <taxon>Mycobacteriales</taxon>
        <taxon>Corynebacteriaceae</taxon>
        <taxon>Corynebacterium</taxon>
    </lineage>
</organism>
<evidence type="ECO:0000256" key="2">
    <source>
        <dbReference type="ARBA" id="ARBA00008072"/>
    </source>
</evidence>
<dbReference type="InterPro" id="IPR011032">
    <property type="entry name" value="GroES-like_sf"/>
</dbReference>
<evidence type="ECO:0000256" key="1">
    <source>
        <dbReference type="ARBA" id="ARBA00001947"/>
    </source>
</evidence>
<dbReference type="GO" id="GO:0046294">
    <property type="term" value="P:formaldehyde catabolic process"/>
    <property type="evidence" value="ECO:0007669"/>
    <property type="project" value="TreeGrafter"/>
</dbReference>
<accession>A0A430HYN1</accession>
<dbReference type="RefSeq" id="WP_126120452.1">
    <property type="nucleotide sequence ID" value="NZ_RXHJ01000006.1"/>
</dbReference>
<dbReference type="AlphaFoldDB" id="A0A430HYN1"/>
<dbReference type="PROSITE" id="PS00059">
    <property type="entry name" value="ADH_ZINC"/>
    <property type="match status" value="1"/>
</dbReference>
<keyword evidence="4 7" id="KW-0862">Zinc</keyword>
<keyword evidence="10" id="KW-1185">Reference proteome</keyword>
<evidence type="ECO:0000256" key="4">
    <source>
        <dbReference type="ARBA" id="ARBA00022833"/>
    </source>
</evidence>
<dbReference type="Pfam" id="PF08240">
    <property type="entry name" value="ADH_N"/>
    <property type="match status" value="1"/>
</dbReference>
<comment type="cofactor">
    <cofactor evidence="1 7">
        <name>Zn(2+)</name>
        <dbReference type="ChEBI" id="CHEBI:29105"/>
    </cofactor>
</comment>
<dbReference type="Gene3D" id="3.90.180.10">
    <property type="entry name" value="Medium-chain alcohol dehydrogenases, catalytic domain"/>
    <property type="match status" value="1"/>
</dbReference>
<protein>
    <submittedName>
        <fullName evidence="9">Alcohol dehydrogenase</fullName>
    </submittedName>
</protein>
<keyword evidence="3 7" id="KW-0479">Metal-binding</keyword>
<dbReference type="PANTHER" id="PTHR43880">
    <property type="entry name" value="ALCOHOL DEHYDROGENASE"/>
    <property type="match status" value="1"/>
</dbReference>
<dbReference type="SMART" id="SM00829">
    <property type="entry name" value="PKS_ER"/>
    <property type="match status" value="1"/>
</dbReference>
<dbReference type="Pfam" id="PF00107">
    <property type="entry name" value="ADH_zinc_N"/>
    <property type="match status" value="1"/>
</dbReference>
<evidence type="ECO:0000259" key="8">
    <source>
        <dbReference type="SMART" id="SM00829"/>
    </source>
</evidence>
<dbReference type="FunFam" id="3.40.50.720:FF:000003">
    <property type="entry name" value="S-(hydroxymethyl)glutathione dehydrogenase"/>
    <property type="match status" value="1"/>
</dbReference>
<dbReference type="EMBL" id="RXHJ01000006">
    <property type="protein sequence ID" value="RSZ63819.1"/>
    <property type="molecule type" value="Genomic_DNA"/>
</dbReference>
<evidence type="ECO:0000256" key="7">
    <source>
        <dbReference type="RuleBase" id="RU361277"/>
    </source>
</evidence>
<evidence type="ECO:0000313" key="10">
    <source>
        <dbReference type="Proteomes" id="UP000274907"/>
    </source>
</evidence>
<evidence type="ECO:0000313" key="9">
    <source>
        <dbReference type="EMBL" id="RSZ63819.1"/>
    </source>
</evidence>
<gene>
    <name evidence="9" type="ORF">EAH68_06165</name>
</gene>
<keyword evidence="6" id="KW-0520">NAD</keyword>
<dbReference type="InterPro" id="IPR013149">
    <property type="entry name" value="ADH-like_C"/>
</dbReference>
<proteinExistence type="inferred from homology"/>
<evidence type="ECO:0000256" key="3">
    <source>
        <dbReference type="ARBA" id="ARBA00022723"/>
    </source>
</evidence>
<comment type="caution">
    <text evidence="9">The sequence shown here is derived from an EMBL/GenBank/DDBJ whole genome shotgun (WGS) entry which is preliminary data.</text>
</comment>
<dbReference type="Gene3D" id="3.40.50.720">
    <property type="entry name" value="NAD(P)-binding Rossmann-like Domain"/>
    <property type="match status" value="1"/>
</dbReference>
<feature type="domain" description="Enoyl reductase (ER)" evidence="8">
    <location>
        <begin position="10"/>
        <end position="359"/>
    </location>
</feature>
<name>A0A430HYN1_9CORY</name>
<dbReference type="GO" id="GO:0051903">
    <property type="term" value="F:S-(hydroxymethyl)glutathione dehydrogenase [NAD(P)+] activity"/>
    <property type="evidence" value="ECO:0007669"/>
    <property type="project" value="TreeGrafter"/>
</dbReference>
<dbReference type="InterPro" id="IPR013154">
    <property type="entry name" value="ADH-like_N"/>
</dbReference>
<dbReference type="SUPFAM" id="SSF51735">
    <property type="entry name" value="NAD(P)-binding Rossmann-fold domains"/>
    <property type="match status" value="1"/>
</dbReference>